<comment type="caution">
    <text evidence="9">The sequence shown here is derived from an EMBL/GenBank/DDBJ whole genome shotgun (WGS) entry which is preliminary data.</text>
</comment>
<evidence type="ECO:0000313" key="9">
    <source>
        <dbReference type="EMBL" id="KAJ9663628.1"/>
    </source>
</evidence>
<evidence type="ECO:0000256" key="4">
    <source>
        <dbReference type="ARBA" id="ARBA00023242"/>
    </source>
</evidence>
<dbReference type="PANTHER" id="PTHR14085">
    <property type="entry name" value="WD-REPEAT PROTEIN BING4"/>
    <property type="match status" value="1"/>
</dbReference>
<evidence type="ECO:0000256" key="1">
    <source>
        <dbReference type="ARBA" id="ARBA00004604"/>
    </source>
</evidence>
<dbReference type="PROSITE" id="PS50294">
    <property type="entry name" value="WD_REPEATS_REGION"/>
    <property type="match status" value="1"/>
</dbReference>
<dbReference type="SUPFAM" id="SSF50978">
    <property type="entry name" value="WD40 repeat-like"/>
    <property type="match status" value="1"/>
</dbReference>
<dbReference type="InterPro" id="IPR015943">
    <property type="entry name" value="WD40/YVTN_repeat-like_dom_sf"/>
</dbReference>
<keyword evidence="4" id="KW-0539">Nucleus</keyword>
<dbReference type="Pfam" id="PF08149">
    <property type="entry name" value="BING4CT"/>
    <property type="match status" value="1"/>
</dbReference>
<keyword evidence="2 5" id="KW-0853">WD repeat</keyword>
<feature type="compositionally biased region" description="Basic and acidic residues" evidence="7">
    <location>
        <begin position="880"/>
        <end position="889"/>
    </location>
</feature>
<dbReference type="InterPro" id="IPR001680">
    <property type="entry name" value="WD40_rpt"/>
</dbReference>
<evidence type="ECO:0000259" key="8">
    <source>
        <dbReference type="SMART" id="SM01033"/>
    </source>
</evidence>
<organism evidence="9 10">
    <name type="scientific">Coniosporium apollinis</name>
    <dbReference type="NCBI Taxonomy" id="61459"/>
    <lineage>
        <taxon>Eukaryota</taxon>
        <taxon>Fungi</taxon>
        <taxon>Dikarya</taxon>
        <taxon>Ascomycota</taxon>
        <taxon>Pezizomycotina</taxon>
        <taxon>Dothideomycetes</taxon>
        <taxon>Dothideomycetes incertae sedis</taxon>
        <taxon>Coniosporium</taxon>
    </lineage>
</organism>
<dbReference type="PROSITE" id="PS00678">
    <property type="entry name" value="WD_REPEATS_1"/>
    <property type="match status" value="1"/>
</dbReference>
<dbReference type="InterPro" id="IPR012952">
    <property type="entry name" value="BING4_C_dom"/>
</dbReference>
<keyword evidence="6" id="KW-0175">Coiled coil</keyword>
<evidence type="ECO:0000256" key="5">
    <source>
        <dbReference type="PROSITE-ProRule" id="PRU00221"/>
    </source>
</evidence>
<keyword evidence="10" id="KW-1185">Reference proteome</keyword>
<evidence type="ECO:0000256" key="3">
    <source>
        <dbReference type="ARBA" id="ARBA00022737"/>
    </source>
</evidence>
<dbReference type="InterPro" id="IPR019775">
    <property type="entry name" value="WD40_repeat_CS"/>
</dbReference>
<keyword evidence="3" id="KW-0677">Repeat</keyword>
<feature type="coiled-coil region" evidence="6">
    <location>
        <begin position="69"/>
        <end position="117"/>
    </location>
</feature>
<evidence type="ECO:0000256" key="6">
    <source>
        <dbReference type="SAM" id="Coils"/>
    </source>
</evidence>
<comment type="subcellular location">
    <subcellularLocation>
        <location evidence="1">Nucleus</location>
        <location evidence="1">Nucleolus</location>
    </subcellularLocation>
</comment>
<dbReference type="Gene3D" id="2.130.10.10">
    <property type="entry name" value="YVTN repeat-like/Quinoprotein amine dehydrogenase"/>
    <property type="match status" value="1"/>
</dbReference>
<feature type="region of interest" description="Disordered" evidence="7">
    <location>
        <begin position="870"/>
        <end position="901"/>
    </location>
</feature>
<evidence type="ECO:0000256" key="7">
    <source>
        <dbReference type="SAM" id="MobiDB-lite"/>
    </source>
</evidence>
<proteinExistence type="predicted"/>
<feature type="region of interest" description="Disordered" evidence="7">
    <location>
        <begin position="29"/>
        <end position="56"/>
    </location>
</feature>
<evidence type="ECO:0000256" key="2">
    <source>
        <dbReference type="ARBA" id="ARBA00022574"/>
    </source>
</evidence>
<feature type="compositionally biased region" description="Low complexity" evidence="7">
    <location>
        <begin position="39"/>
        <end position="52"/>
    </location>
</feature>
<dbReference type="SMART" id="SM01033">
    <property type="entry name" value="BING4CT"/>
    <property type="match status" value="1"/>
</dbReference>
<protein>
    <submittedName>
        <fullName evidence="9">U3 small nucleolar RNA-associated protein 7</fullName>
    </submittedName>
</protein>
<dbReference type="PROSITE" id="PS50082">
    <property type="entry name" value="WD_REPEATS_2"/>
    <property type="match status" value="1"/>
</dbReference>
<name>A0ABQ9NPM1_9PEZI</name>
<dbReference type="InterPro" id="IPR040315">
    <property type="entry name" value="WDR46/Utp7"/>
</dbReference>
<evidence type="ECO:0000313" key="10">
    <source>
        <dbReference type="Proteomes" id="UP001172684"/>
    </source>
</evidence>
<feature type="repeat" description="WD" evidence="5">
    <location>
        <begin position="639"/>
        <end position="680"/>
    </location>
</feature>
<reference evidence="9" key="1">
    <citation type="submission" date="2022-10" db="EMBL/GenBank/DDBJ databases">
        <title>Culturing micro-colonial fungi from biological soil crusts in the Mojave desert and describing Neophaeococcomyces mojavensis, and introducing the new genera and species Taxawa tesnikishii.</title>
        <authorList>
            <person name="Kurbessoian T."/>
            <person name="Stajich J.E."/>
        </authorList>
    </citation>
    <scope>NUCLEOTIDE SEQUENCE</scope>
    <source>
        <strain evidence="9">TK_1</strain>
    </source>
</reference>
<sequence length="901" mass="100229">MSATNFPSVRQVEESIARCMNAPSTSMPALPTHGGTHDSISAAQTSSGTATADGRKADYREKWGSRLLFDDLTEENQKLERQNKDYARANQELRKLVGQLLAERNQAQAAIASLQQIGGNCIEVAKRLKTQDQELKLLRAECANNDAVNKSLEDCNLELCEANQQLKQQLVTREVEVEMLQTTNARIASSAFGMNVTFAQMQSSSEAVNMRAVHLQGRVADLERERKSNHIRLRAVEAVASQAFARNKILKVQLQELSDEQAARKDSCGGSFSVVSHPQDGDSSDEFTLVDGDEGDSGNEYCALPALGPLKRQTDVQKLFAHAHFYQKLCAVFVPAANAAEMDDDIEAPTTLSRRASSKSSTRKPPTAALAPPDAASSAEALALQRRALEASATYGRGTPIRTRSVKDKKLRSNLRALEAKYRDASLKAKDAEILNEHDSGFIQPEGELERTYKVRQDDIREAVGVETAKKGFELRLEGLGPYVADYTRNGRELLLAGRKGHVATMDWRDGKLGCELHLGETVRDAKWLHNNQYFAVAQKKSVYIYGRDGVELHNLQKHVEVRHMEFLPYFYLLATVGNAGYLKYTDTSTGATVAETPTHLGQPTSMTQNPYNSIINIGHQNGTVTLWSPNTTEPLVKILAHRGPVRAMGIDREGRYMVSAGADSRMAVWDLRMYKAVHNYFLRRPGSSVAISDRGLAAVGWGTQVSVWRGLFDKAAADQEKVQAPYMAWGGEGRAIERVRWCPLEDVLGVSHDQGFSSLLVPGAGEPNYDALEVNPYETVKQRQETEVRTLLHKLQPEMISLDPNFIGNIDLASHETRMRERDLDRKPEDIVEKLKNRGRGKNSALRKHLRKRGQKNVVDETRVRLEAARKAQNSRDMTSLKRQREEYGPALARFARKAP</sequence>
<feature type="domain" description="BING4 C-terminal" evidence="8">
    <location>
        <begin position="726"/>
        <end position="805"/>
    </location>
</feature>
<feature type="compositionally biased region" description="Low complexity" evidence="7">
    <location>
        <begin position="353"/>
        <end position="377"/>
    </location>
</feature>
<dbReference type="EMBL" id="JAPDRL010000042">
    <property type="protein sequence ID" value="KAJ9663628.1"/>
    <property type="molecule type" value="Genomic_DNA"/>
</dbReference>
<accession>A0ABQ9NPM1</accession>
<dbReference type="SMART" id="SM00320">
    <property type="entry name" value="WD40"/>
    <property type="match status" value="4"/>
</dbReference>
<dbReference type="InterPro" id="IPR036322">
    <property type="entry name" value="WD40_repeat_dom_sf"/>
</dbReference>
<feature type="region of interest" description="Disordered" evidence="7">
    <location>
        <begin position="348"/>
        <end position="377"/>
    </location>
</feature>
<dbReference type="PANTHER" id="PTHR14085:SF3">
    <property type="entry name" value="WD REPEAT-CONTAINING PROTEIN 46"/>
    <property type="match status" value="1"/>
</dbReference>
<gene>
    <name evidence="9" type="primary">utp7</name>
    <name evidence="9" type="ORF">H2201_005589</name>
</gene>
<dbReference type="Proteomes" id="UP001172684">
    <property type="component" value="Unassembled WGS sequence"/>
</dbReference>
<feature type="coiled-coil region" evidence="6">
    <location>
        <begin position="408"/>
        <end position="435"/>
    </location>
</feature>